<evidence type="ECO:0000256" key="3">
    <source>
        <dbReference type="ARBA" id="ARBA00022679"/>
    </source>
</evidence>
<dbReference type="GO" id="GO:0032259">
    <property type="term" value="P:methylation"/>
    <property type="evidence" value="ECO:0007669"/>
    <property type="project" value="UniProtKB-KW"/>
</dbReference>
<dbReference type="NCBIfam" id="NF002497">
    <property type="entry name" value="PRK01827.1-3"/>
    <property type="match status" value="1"/>
</dbReference>
<dbReference type="Proteomes" id="UP000266313">
    <property type="component" value="Chromosome"/>
</dbReference>
<dbReference type="KEGG" id="mmai:sS8_3762"/>
<dbReference type="GO" id="GO:0006235">
    <property type="term" value="P:dTTP biosynthetic process"/>
    <property type="evidence" value="ECO:0007669"/>
    <property type="project" value="UniProtKB-UniRule"/>
</dbReference>
<dbReference type="GO" id="GO:0004799">
    <property type="term" value="F:thymidylate synthase activity"/>
    <property type="evidence" value="ECO:0007669"/>
    <property type="project" value="UniProtKB-UniRule"/>
</dbReference>
<dbReference type="PANTHER" id="PTHR11548:SF1">
    <property type="entry name" value="THYMIDYLATE SYNTHASE 1"/>
    <property type="match status" value="1"/>
</dbReference>
<dbReference type="AlphaFoldDB" id="A0A250L0X5"/>
<dbReference type="GO" id="GO:0005829">
    <property type="term" value="C:cytosol"/>
    <property type="evidence" value="ECO:0007669"/>
    <property type="project" value="TreeGrafter"/>
</dbReference>
<dbReference type="Pfam" id="PF00303">
    <property type="entry name" value="Thymidylat_synt"/>
    <property type="match status" value="1"/>
</dbReference>
<protein>
    <recommendedName>
        <fullName evidence="1 5">Thymidylate synthase</fullName>
        <shortName evidence="5">TS</shortName>
        <shortName evidence="5">TSase</shortName>
        <ecNumber evidence="1 5">2.1.1.45</ecNumber>
    </recommendedName>
</protein>
<dbReference type="InterPro" id="IPR036926">
    <property type="entry name" value="Thymidate_synth/dCMP_Mease_sf"/>
</dbReference>
<dbReference type="NCBIfam" id="TIGR03284">
    <property type="entry name" value="thym_sym"/>
    <property type="match status" value="1"/>
</dbReference>
<comment type="subcellular location">
    <subcellularLocation>
        <location evidence="5">Cytoplasm</location>
    </subcellularLocation>
</comment>
<gene>
    <name evidence="5" type="primary">thyA</name>
    <name evidence="8" type="ORF">sS8_3762</name>
</gene>
<keyword evidence="5" id="KW-0963">Cytoplasm</keyword>
<evidence type="ECO:0000313" key="9">
    <source>
        <dbReference type="Proteomes" id="UP000266313"/>
    </source>
</evidence>
<evidence type="ECO:0000259" key="7">
    <source>
        <dbReference type="Pfam" id="PF00303"/>
    </source>
</evidence>
<dbReference type="SUPFAM" id="SSF55831">
    <property type="entry name" value="Thymidylate synthase/dCMP hydroxymethylase"/>
    <property type="match status" value="1"/>
</dbReference>
<evidence type="ECO:0000256" key="2">
    <source>
        <dbReference type="ARBA" id="ARBA00022603"/>
    </source>
</evidence>
<keyword evidence="4 5" id="KW-0545">Nucleotide biosynthesis</keyword>
<sequence>MMSHPEEQYLNLLRKLISEGDERIDRTGVGTRAIFGYTMRFELAAGFPLFTTKRIYWKTAFKELLWMLSGGRNIRDLLEQNVRIWTDWPLQKYRNTTGESISQEEFERRILGDEDFAARWGDLGPVYGHQWRRWRTYEGKEIDQVQQLVDGLKNNPTSRRLLFEGWNVAQLDEMALPPCHKTYQFFVCRSTNTLSGALMQRSADAYLGLGWNIANLALLTHLLAVHCGYEPGEIVWFGCDVHLYLNHIPQAQLQIERKPRPFPSLQIKRKASDLFDYRIEDFEMQGYDPHPHIPAEVAV</sequence>
<comment type="similarity">
    <text evidence="5">Belongs to the thymidylate synthase family. Bacterial-type ThyA subfamily.</text>
</comment>
<feature type="binding site" evidence="5">
    <location>
        <begin position="159"/>
        <end position="160"/>
    </location>
    <ligand>
        <name>dUMP</name>
        <dbReference type="ChEBI" id="CHEBI:246422"/>
        <note>ligand shared between dimeric partners</note>
    </ligand>
</feature>
<evidence type="ECO:0000256" key="5">
    <source>
        <dbReference type="HAMAP-Rule" id="MF_00008"/>
    </source>
</evidence>
<feature type="binding site" description="in other chain" evidence="5">
    <location>
        <begin position="201"/>
        <end position="204"/>
    </location>
    <ligand>
        <name>dUMP</name>
        <dbReference type="ChEBI" id="CHEBI:246422"/>
        <note>ligand shared between dimeric partners</note>
    </ligand>
</feature>
<dbReference type="UniPathway" id="UPA00575"/>
<dbReference type="InterPro" id="IPR020940">
    <property type="entry name" value="Thymidylate_synthase_AS"/>
</dbReference>
<dbReference type="HAMAP" id="MF_00008">
    <property type="entry name" value="Thymidy_synth_bact"/>
    <property type="match status" value="1"/>
</dbReference>
<dbReference type="InterPro" id="IPR023451">
    <property type="entry name" value="Thymidate_synth/dCMP_Mease_dom"/>
</dbReference>
<organism evidence="8 9">
    <name type="scientific">Methylocaldum marinum</name>
    <dbReference type="NCBI Taxonomy" id="1432792"/>
    <lineage>
        <taxon>Bacteria</taxon>
        <taxon>Pseudomonadati</taxon>
        <taxon>Pseudomonadota</taxon>
        <taxon>Gammaproteobacteria</taxon>
        <taxon>Methylococcales</taxon>
        <taxon>Methylococcaceae</taxon>
        <taxon>Methylocaldum</taxon>
    </lineage>
</organism>
<evidence type="ECO:0000256" key="6">
    <source>
        <dbReference type="PROSITE-ProRule" id="PRU10016"/>
    </source>
</evidence>
<accession>A0A250L0X5</accession>
<comment type="pathway">
    <text evidence="5">Pyrimidine metabolism; dTTP biosynthesis.</text>
</comment>
<name>A0A250L0X5_9GAMM</name>
<keyword evidence="3 5" id="KW-0808">Transferase</keyword>
<dbReference type="InterPro" id="IPR045097">
    <property type="entry name" value="Thymidate_synth/dCMP_Mease"/>
</dbReference>
<feature type="domain" description="Thymidylate synthase/dCMP hydroxymethylase" evidence="7">
    <location>
        <begin position="7"/>
        <end position="299"/>
    </location>
</feature>
<dbReference type="Gene3D" id="3.30.572.10">
    <property type="entry name" value="Thymidylate synthase/dCMP hydroxymethylase domain"/>
    <property type="match status" value="1"/>
</dbReference>
<keyword evidence="2 5" id="KW-0489">Methyltransferase</keyword>
<dbReference type="EMBL" id="AP017928">
    <property type="protein sequence ID" value="BBA35699.1"/>
    <property type="molecule type" value="Genomic_DNA"/>
</dbReference>
<keyword evidence="9" id="KW-1185">Reference proteome</keyword>
<feature type="binding site" description="in other chain" evidence="5">
    <location>
        <position position="212"/>
    </location>
    <ligand>
        <name>dUMP</name>
        <dbReference type="ChEBI" id="CHEBI:246422"/>
        <note>ligand shared between dimeric partners</note>
    </ligand>
</feature>
<comment type="caution">
    <text evidence="5">Lacks conserved residue(s) required for the propagation of feature annotation.</text>
</comment>
<comment type="function">
    <text evidence="5">Catalyzes the reductive methylation of 2'-deoxyuridine-5'-monophosphate (dUMP) to 2'-deoxythymidine-5'-monophosphate (dTMP) while utilizing 5,10-methylenetetrahydrofolate (mTHF) as the methyl donor and reductant in the reaction, yielding dihydrofolate (DHF) as a by-product. This enzymatic reaction provides an intracellular de novo source of dTMP, an essential precursor for DNA biosynthesis.</text>
</comment>
<feature type="active site" evidence="6">
    <location>
        <position position="179"/>
    </location>
</feature>
<dbReference type="EC" id="2.1.1.45" evidence="1 5"/>
<comment type="catalytic activity">
    <reaction evidence="5">
        <text>dUMP + (6R)-5,10-methylene-5,6,7,8-tetrahydrofolate = 7,8-dihydrofolate + dTMP</text>
        <dbReference type="Rhea" id="RHEA:12104"/>
        <dbReference type="ChEBI" id="CHEBI:15636"/>
        <dbReference type="ChEBI" id="CHEBI:57451"/>
        <dbReference type="ChEBI" id="CHEBI:63528"/>
        <dbReference type="ChEBI" id="CHEBI:246422"/>
        <dbReference type="EC" id="2.1.1.45"/>
    </reaction>
</comment>
<dbReference type="CDD" id="cd00351">
    <property type="entry name" value="TS_Pyrimidine_HMase"/>
    <property type="match status" value="1"/>
</dbReference>
<feature type="binding site" evidence="5">
    <location>
        <position position="204"/>
    </location>
    <ligand>
        <name>(6R)-5,10-methylene-5,6,7,8-tetrahydrofolate</name>
        <dbReference type="ChEBI" id="CHEBI:15636"/>
    </ligand>
</feature>
<proteinExistence type="inferred from homology"/>
<dbReference type="RefSeq" id="WP_408631151.1">
    <property type="nucleotide sequence ID" value="NZ_AP017928.1"/>
</dbReference>
<feature type="binding site" evidence="5">
    <location>
        <position position="298"/>
    </location>
    <ligand>
        <name>(6R)-5,10-methylene-5,6,7,8-tetrahydrofolate</name>
        <dbReference type="ChEBI" id="CHEBI:15636"/>
    </ligand>
</feature>
<evidence type="ECO:0000256" key="1">
    <source>
        <dbReference type="ARBA" id="ARBA00011947"/>
    </source>
</evidence>
<evidence type="ECO:0000313" key="8">
    <source>
        <dbReference type="EMBL" id="BBA35699.1"/>
    </source>
</evidence>
<reference evidence="8 9" key="1">
    <citation type="submission" date="2016-12" db="EMBL/GenBank/DDBJ databases">
        <title>Genome sequencing of Methylocaldum marinum.</title>
        <authorList>
            <person name="Takeuchi M."/>
            <person name="Kamagata Y."/>
            <person name="Hiraoka S."/>
            <person name="Oshima K."/>
            <person name="Hattori M."/>
            <person name="Iwasaki W."/>
        </authorList>
    </citation>
    <scope>NUCLEOTIDE SEQUENCE [LARGE SCALE GENOMIC DNA]</scope>
    <source>
        <strain evidence="8 9">S8</strain>
    </source>
</reference>
<dbReference type="PANTHER" id="PTHR11548">
    <property type="entry name" value="THYMIDYLATE SYNTHASE 1"/>
    <property type="match status" value="1"/>
</dbReference>
<dbReference type="GO" id="GO:0006231">
    <property type="term" value="P:dTMP biosynthetic process"/>
    <property type="evidence" value="ECO:0007669"/>
    <property type="project" value="UniProtKB-UniRule"/>
</dbReference>
<dbReference type="InterPro" id="IPR000398">
    <property type="entry name" value="Thymidylate_synthase"/>
</dbReference>
<dbReference type="PRINTS" id="PR00108">
    <property type="entry name" value="THYMDSNTHASE"/>
</dbReference>
<comment type="subunit">
    <text evidence="5">Homodimer.</text>
</comment>
<feature type="active site" description="Nucleophile" evidence="5">
    <location>
        <position position="179"/>
    </location>
</feature>
<feature type="binding site" description="in other chain" evidence="5">
    <location>
        <begin position="242"/>
        <end position="244"/>
    </location>
    <ligand>
        <name>dUMP</name>
        <dbReference type="ChEBI" id="CHEBI:246422"/>
        <note>ligand shared between dimeric partners</note>
    </ligand>
</feature>
<feature type="binding site" description="in other chain" evidence="5">
    <location>
        <position position="26"/>
    </location>
    <ligand>
        <name>dUMP</name>
        <dbReference type="ChEBI" id="CHEBI:246422"/>
        <note>ligand shared between dimeric partners</note>
    </ligand>
</feature>
<evidence type="ECO:0000256" key="4">
    <source>
        <dbReference type="ARBA" id="ARBA00022727"/>
    </source>
</evidence>
<dbReference type="PROSITE" id="PS00091">
    <property type="entry name" value="THYMIDYLATE_SYNTHASE"/>
    <property type="match status" value="1"/>
</dbReference>